<dbReference type="EMBL" id="FBWC01000012">
    <property type="protein sequence ID" value="CUX25778.1"/>
    <property type="molecule type" value="Genomic_DNA"/>
</dbReference>
<organism evidence="1 2">
    <name type="scientific">Agrobacterium tumefaciens str. Kerr 14</name>
    <dbReference type="NCBI Taxonomy" id="1183424"/>
    <lineage>
        <taxon>Bacteria</taxon>
        <taxon>Pseudomonadati</taxon>
        <taxon>Pseudomonadota</taxon>
        <taxon>Alphaproteobacteria</taxon>
        <taxon>Hyphomicrobiales</taxon>
        <taxon>Rhizobiaceae</taxon>
        <taxon>Rhizobium/Agrobacterium group</taxon>
        <taxon>Agrobacterium</taxon>
        <taxon>Agrobacterium tumefaciens complex</taxon>
    </lineage>
</organism>
<proteinExistence type="predicted"/>
<evidence type="ECO:0000313" key="1">
    <source>
        <dbReference type="EMBL" id="CUX25778.1"/>
    </source>
</evidence>
<gene>
    <name evidence="1" type="ORF">AGR4C_Cc30061</name>
</gene>
<dbReference type="Proteomes" id="UP000191897">
    <property type="component" value="Unassembled WGS sequence"/>
</dbReference>
<protein>
    <submittedName>
        <fullName evidence="1">Uncharacterized protein</fullName>
    </submittedName>
</protein>
<dbReference type="AlphaFoldDB" id="A0A1S7PSB2"/>
<reference evidence="1 2" key="1">
    <citation type="submission" date="2016-01" db="EMBL/GenBank/DDBJ databases">
        <authorList>
            <person name="Oliw E.H."/>
        </authorList>
    </citation>
    <scope>NUCLEOTIDE SEQUENCE [LARGE SCALE GENOMIC DNA]</scope>
    <source>
        <strain evidence="1 2">Kerr 14</strain>
    </source>
</reference>
<name>A0A1S7PSB2_AGRTU</name>
<evidence type="ECO:0000313" key="2">
    <source>
        <dbReference type="Proteomes" id="UP000191897"/>
    </source>
</evidence>
<sequence>MRVGISLYRQSAKEIAVRFPQKVNRENPFGN</sequence>
<accession>A0A1S7PSB2</accession>